<proteinExistence type="predicted"/>
<dbReference type="Proteomes" id="UP000094669">
    <property type="component" value="Unassembled WGS sequence"/>
</dbReference>
<dbReference type="EMBL" id="MCRM02000027">
    <property type="protein sequence ID" value="PNV72828.1"/>
    <property type="molecule type" value="Genomic_DNA"/>
</dbReference>
<evidence type="ECO:0000313" key="2">
    <source>
        <dbReference type="Proteomes" id="UP000094669"/>
    </source>
</evidence>
<name>A0ABX4YE28_9LEPT</name>
<dbReference type="RefSeq" id="WP_010412273.1">
    <property type="nucleotide sequence ID" value="NZ_MCRM02000027.1"/>
</dbReference>
<comment type="caution">
    <text evidence="1">The sequence shown here is derived from an EMBL/GenBank/DDBJ whole genome shotgun (WGS) entry which is preliminary data.</text>
</comment>
<gene>
    <name evidence="1" type="ORF">BES34_018375</name>
</gene>
<protein>
    <submittedName>
        <fullName evidence="1">Uncharacterized protein</fullName>
    </submittedName>
</protein>
<sequence length="254" mass="28571">MGSLLNDPEFPKLIRAYRSSLRRRYSTDNIKRYPRFSGISSTRVELLVKYFLELLYPELEGRKRLDGAFSSLAGFVHSPSKVFGVLGSLGTAVFKLGRHLKSAFQAGFAALHTYVTAHKFEDLMFAKAKELLDQGADLEKPEVFDHVLASVSPHDADAFRNDIVKLFRTLSNRELLSKIRDLMDAVVRTMKAKPKLYSQEEVSGILLGAGILARGEELFQGMSRGEMDLILEAIETIEKDGFYEALDRIKFSGK</sequence>
<evidence type="ECO:0000313" key="1">
    <source>
        <dbReference type="EMBL" id="PNV72828.1"/>
    </source>
</evidence>
<reference evidence="1" key="1">
    <citation type="submission" date="2018-01" db="EMBL/GenBank/DDBJ databases">
        <title>Genomic characterization of Leptospira inadai serogroup Lyme isolated from captured rat in Brazil and comparative analysis with human reference strain.</title>
        <authorList>
            <person name="Moreno L.Z."/>
            <person name="Loureiro A.P."/>
            <person name="Miraglia F."/>
            <person name="Kremer F.S."/>
            <person name="Eslabao M.R."/>
            <person name="Dellagostin O.A."/>
            <person name="Lilenbaum W."/>
            <person name="Moreno A.M."/>
        </authorList>
    </citation>
    <scope>NUCLEOTIDE SEQUENCE [LARGE SCALE GENOMIC DNA]</scope>
    <source>
        <strain evidence="1">M34/99</strain>
    </source>
</reference>
<accession>A0ABX4YE28</accession>
<organism evidence="1 2">
    <name type="scientific">Leptospira inadai serovar Lyme</name>
    <dbReference type="NCBI Taxonomy" id="293084"/>
    <lineage>
        <taxon>Bacteria</taxon>
        <taxon>Pseudomonadati</taxon>
        <taxon>Spirochaetota</taxon>
        <taxon>Spirochaetia</taxon>
        <taxon>Leptospirales</taxon>
        <taxon>Leptospiraceae</taxon>
        <taxon>Leptospira</taxon>
    </lineage>
</organism>
<keyword evidence="2" id="KW-1185">Reference proteome</keyword>